<proteinExistence type="inferred from homology"/>
<evidence type="ECO:0000256" key="10">
    <source>
        <dbReference type="ARBA" id="ARBA00029774"/>
    </source>
</evidence>
<evidence type="ECO:0000256" key="7">
    <source>
        <dbReference type="ARBA" id="ARBA00022695"/>
    </source>
</evidence>
<accession>A0A2M8DLK4</accession>
<dbReference type="PANTHER" id="PTHR17490">
    <property type="entry name" value="SUA5"/>
    <property type="match status" value="1"/>
</dbReference>
<feature type="domain" description="YrdC-like" evidence="12">
    <location>
        <begin position="12"/>
        <end position="198"/>
    </location>
</feature>
<evidence type="ECO:0000256" key="1">
    <source>
        <dbReference type="ARBA" id="ARBA00004496"/>
    </source>
</evidence>
<dbReference type="NCBIfam" id="TIGR00057">
    <property type="entry name" value="L-threonylcarbamoyladenylate synthase"/>
    <property type="match status" value="1"/>
</dbReference>
<evidence type="ECO:0000256" key="4">
    <source>
        <dbReference type="ARBA" id="ARBA00022490"/>
    </source>
</evidence>
<dbReference type="GO" id="GO:0061710">
    <property type="term" value="F:L-threonylcarbamoyladenylate synthase"/>
    <property type="evidence" value="ECO:0007669"/>
    <property type="project" value="UniProtKB-EC"/>
</dbReference>
<evidence type="ECO:0000313" key="14">
    <source>
        <dbReference type="Proteomes" id="UP000230097"/>
    </source>
</evidence>
<keyword evidence="4" id="KW-0963">Cytoplasm</keyword>
<dbReference type="Proteomes" id="UP000230097">
    <property type="component" value="Unassembled WGS sequence"/>
</dbReference>
<name>A0A2M8DLK4_9BACT</name>
<dbReference type="InterPro" id="IPR017945">
    <property type="entry name" value="DHBP_synth_RibB-like_a/b_dom"/>
</dbReference>
<evidence type="ECO:0000256" key="11">
    <source>
        <dbReference type="ARBA" id="ARBA00048366"/>
    </source>
</evidence>
<keyword evidence="7" id="KW-0548">Nucleotidyltransferase</keyword>
<evidence type="ECO:0000259" key="12">
    <source>
        <dbReference type="PROSITE" id="PS51163"/>
    </source>
</evidence>
<dbReference type="EC" id="2.7.7.87" evidence="3"/>
<keyword evidence="5" id="KW-0808">Transferase</keyword>
<dbReference type="InterPro" id="IPR050156">
    <property type="entry name" value="TC-AMP_synthase_SUA5"/>
</dbReference>
<comment type="subcellular location">
    <subcellularLocation>
        <location evidence="1">Cytoplasm</location>
    </subcellularLocation>
</comment>
<keyword evidence="6" id="KW-0819">tRNA processing</keyword>
<gene>
    <name evidence="13" type="ORF">CO078_01100</name>
</gene>
<evidence type="ECO:0000256" key="3">
    <source>
        <dbReference type="ARBA" id="ARBA00012584"/>
    </source>
</evidence>
<comment type="similarity">
    <text evidence="2">Belongs to the SUA5 family.</text>
</comment>
<protein>
    <recommendedName>
        <fullName evidence="10">L-threonylcarbamoyladenylate synthase</fullName>
        <ecNumber evidence="3">2.7.7.87</ecNumber>
    </recommendedName>
    <alternativeName>
        <fullName evidence="10">L-threonylcarbamoyladenylate synthase</fullName>
    </alternativeName>
</protein>
<evidence type="ECO:0000256" key="2">
    <source>
        <dbReference type="ARBA" id="ARBA00007663"/>
    </source>
</evidence>
<dbReference type="Pfam" id="PF01300">
    <property type="entry name" value="Sua5_yciO_yrdC"/>
    <property type="match status" value="1"/>
</dbReference>
<dbReference type="GO" id="GO:0005737">
    <property type="term" value="C:cytoplasm"/>
    <property type="evidence" value="ECO:0007669"/>
    <property type="project" value="UniProtKB-SubCell"/>
</dbReference>
<evidence type="ECO:0000256" key="6">
    <source>
        <dbReference type="ARBA" id="ARBA00022694"/>
    </source>
</evidence>
<dbReference type="GO" id="GO:0003725">
    <property type="term" value="F:double-stranded RNA binding"/>
    <property type="evidence" value="ECO:0007669"/>
    <property type="project" value="InterPro"/>
</dbReference>
<dbReference type="GO" id="GO:0000049">
    <property type="term" value="F:tRNA binding"/>
    <property type="evidence" value="ECO:0007669"/>
    <property type="project" value="TreeGrafter"/>
</dbReference>
<dbReference type="GO" id="GO:0008033">
    <property type="term" value="P:tRNA processing"/>
    <property type="evidence" value="ECO:0007669"/>
    <property type="project" value="UniProtKB-KW"/>
</dbReference>
<evidence type="ECO:0000256" key="9">
    <source>
        <dbReference type="ARBA" id="ARBA00022840"/>
    </source>
</evidence>
<comment type="caution">
    <text evidence="13">The sequence shown here is derived from an EMBL/GenBank/DDBJ whole genome shotgun (WGS) entry which is preliminary data.</text>
</comment>
<keyword evidence="8" id="KW-0547">Nucleotide-binding</keyword>
<dbReference type="PANTHER" id="PTHR17490:SF16">
    <property type="entry name" value="THREONYLCARBAMOYL-AMP SYNTHASE"/>
    <property type="match status" value="1"/>
</dbReference>
<evidence type="ECO:0000256" key="8">
    <source>
        <dbReference type="ARBA" id="ARBA00022741"/>
    </source>
</evidence>
<keyword evidence="9" id="KW-0067">ATP-binding</keyword>
<dbReference type="GO" id="GO:0005524">
    <property type="term" value="F:ATP binding"/>
    <property type="evidence" value="ECO:0007669"/>
    <property type="project" value="UniProtKB-KW"/>
</dbReference>
<dbReference type="AlphaFoldDB" id="A0A2M8DLK4"/>
<comment type="catalytic activity">
    <reaction evidence="11">
        <text>L-threonine + hydrogencarbonate + ATP = L-threonylcarbamoyladenylate + diphosphate + H2O</text>
        <dbReference type="Rhea" id="RHEA:36407"/>
        <dbReference type="ChEBI" id="CHEBI:15377"/>
        <dbReference type="ChEBI" id="CHEBI:17544"/>
        <dbReference type="ChEBI" id="CHEBI:30616"/>
        <dbReference type="ChEBI" id="CHEBI:33019"/>
        <dbReference type="ChEBI" id="CHEBI:57926"/>
        <dbReference type="ChEBI" id="CHEBI:73682"/>
        <dbReference type="EC" id="2.7.7.87"/>
    </reaction>
</comment>
<dbReference type="GO" id="GO:0006450">
    <property type="term" value="P:regulation of translational fidelity"/>
    <property type="evidence" value="ECO:0007669"/>
    <property type="project" value="TreeGrafter"/>
</dbReference>
<sequence>MKILKIRGKNFKEISKIVAKSTREGKVVVCPTDTVYGLICDATNKKAVEKLFKIKKRTKRKPIPIFIKDLKMAKKFADIDKNQEKFLKKVWPGKVTTVLKRKNGLPLVLFGKEKTIGLRIPDYRLINELFKNLSRPLAETSANISGRPTLTKIKEIIKQFKSQKYQPDLIIDAGNLPKSKPSIIIDLTEFPPKILPRS</sequence>
<organism evidence="13 14">
    <name type="scientific">Candidatus Nealsonbacteria bacterium CG_4_9_14_0_8_um_filter_36_17</name>
    <dbReference type="NCBI Taxonomy" id="1974693"/>
    <lineage>
        <taxon>Bacteria</taxon>
        <taxon>Candidatus Nealsoniibacteriota</taxon>
    </lineage>
</organism>
<evidence type="ECO:0000313" key="13">
    <source>
        <dbReference type="EMBL" id="PJB98725.1"/>
    </source>
</evidence>
<reference evidence="14" key="1">
    <citation type="submission" date="2017-09" db="EMBL/GenBank/DDBJ databases">
        <title>Depth-based differentiation of microbial function through sediment-hosted aquifers and enrichment of novel symbionts in the deep terrestrial subsurface.</title>
        <authorList>
            <person name="Probst A.J."/>
            <person name="Ladd B."/>
            <person name="Jarett J.K."/>
            <person name="Geller-Mcgrath D.E."/>
            <person name="Sieber C.M.K."/>
            <person name="Emerson J.B."/>
            <person name="Anantharaman K."/>
            <person name="Thomas B.C."/>
            <person name="Malmstrom R."/>
            <person name="Stieglmeier M."/>
            <person name="Klingl A."/>
            <person name="Woyke T."/>
            <person name="Ryan C.M."/>
            <person name="Banfield J.F."/>
        </authorList>
    </citation>
    <scope>NUCLEOTIDE SEQUENCE [LARGE SCALE GENOMIC DNA]</scope>
</reference>
<dbReference type="InterPro" id="IPR006070">
    <property type="entry name" value="Sua5-like_dom"/>
</dbReference>
<dbReference type="SUPFAM" id="SSF55821">
    <property type="entry name" value="YrdC/RibB"/>
    <property type="match status" value="1"/>
</dbReference>
<evidence type="ECO:0000256" key="5">
    <source>
        <dbReference type="ARBA" id="ARBA00022679"/>
    </source>
</evidence>
<dbReference type="PROSITE" id="PS51163">
    <property type="entry name" value="YRDC"/>
    <property type="match status" value="1"/>
</dbReference>
<dbReference type="EMBL" id="PFTC01000028">
    <property type="protein sequence ID" value="PJB98725.1"/>
    <property type="molecule type" value="Genomic_DNA"/>
</dbReference>
<dbReference type="Gene3D" id="3.90.870.10">
    <property type="entry name" value="DHBP synthase"/>
    <property type="match status" value="1"/>
</dbReference>